<dbReference type="InterPro" id="IPR004482">
    <property type="entry name" value="Mg_chelat-rel"/>
</dbReference>
<dbReference type="Pfam" id="PF13335">
    <property type="entry name" value="Mg_chelatase_C"/>
    <property type="match status" value="1"/>
</dbReference>
<accession>A0A844HAF3</accession>
<dbReference type="SMART" id="SM00382">
    <property type="entry name" value="AAA"/>
    <property type="match status" value="1"/>
</dbReference>
<keyword evidence="4" id="KW-1185">Reference proteome</keyword>
<dbReference type="Proteomes" id="UP000442533">
    <property type="component" value="Unassembled WGS sequence"/>
</dbReference>
<dbReference type="InterPro" id="IPR000523">
    <property type="entry name" value="Mg_chelatse_chII-like_cat_dom"/>
</dbReference>
<dbReference type="RefSeq" id="WP_343039860.1">
    <property type="nucleotide sequence ID" value="NZ_WMIF01000047.1"/>
</dbReference>
<dbReference type="PANTHER" id="PTHR32039">
    <property type="entry name" value="MAGNESIUM-CHELATASE SUBUNIT CHLI"/>
    <property type="match status" value="1"/>
</dbReference>
<dbReference type="PANTHER" id="PTHR32039:SF7">
    <property type="entry name" value="COMPETENCE PROTEIN COMM"/>
    <property type="match status" value="1"/>
</dbReference>
<dbReference type="Pfam" id="PF13541">
    <property type="entry name" value="ChlI"/>
    <property type="match status" value="1"/>
</dbReference>
<proteinExistence type="inferred from homology"/>
<reference evidence="3 4" key="1">
    <citation type="submission" date="2019-11" db="EMBL/GenBank/DDBJ databases">
        <authorList>
            <person name="Dong K."/>
        </authorList>
    </citation>
    <scope>NUCLEOTIDE SEQUENCE [LARGE SCALE GENOMIC DNA]</scope>
    <source>
        <strain evidence="3 4">JCM 17370</strain>
    </source>
</reference>
<comment type="caution">
    <text evidence="3">The sequence shown here is derived from an EMBL/GenBank/DDBJ whole genome shotgun (WGS) entry which is preliminary data.</text>
</comment>
<feature type="domain" description="AAA+ ATPase" evidence="2">
    <location>
        <begin position="208"/>
        <end position="390"/>
    </location>
</feature>
<dbReference type="InterPro" id="IPR027417">
    <property type="entry name" value="P-loop_NTPase"/>
</dbReference>
<dbReference type="AlphaFoldDB" id="A0A844HAF3"/>
<dbReference type="SUPFAM" id="SSF52540">
    <property type="entry name" value="P-loop containing nucleoside triphosphate hydrolases"/>
    <property type="match status" value="1"/>
</dbReference>
<dbReference type="InterPro" id="IPR014721">
    <property type="entry name" value="Ribsml_uS5_D2-typ_fold_subgr"/>
</dbReference>
<evidence type="ECO:0000313" key="3">
    <source>
        <dbReference type="EMBL" id="MTH36571.1"/>
    </source>
</evidence>
<dbReference type="InterPro" id="IPR003593">
    <property type="entry name" value="AAA+_ATPase"/>
</dbReference>
<dbReference type="GO" id="GO:0005524">
    <property type="term" value="F:ATP binding"/>
    <property type="evidence" value="ECO:0007669"/>
    <property type="project" value="InterPro"/>
</dbReference>
<name>A0A844HAF3_9RHOB</name>
<dbReference type="NCBIfam" id="TIGR00368">
    <property type="entry name" value="YifB family Mg chelatase-like AAA ATPase"/>
    <property type="match status" value="1"/>
</dbReference>
<gene>
    <name evidence="3" type="ORF">GL279_18460</name>
</gene>
<comment type="similarity">
    <text evidence="1">Belongs to the Mg-chelatase subunits D/I family. ComM subfamily.</text>
</comment>
<dbReference type="Pfam" id="PF01078">
    <property type="entry name" value="Mg_chelatase"/>
    <property type="match status" value="1"/>
</dbReference>
<evidence type="ECO:0000259" key="2">
    <source>
        <dbReference type="SMART" id="SM00382"/>
    </source>
</evidence>
<dbReference type="InterPro" id="IPR045006">
    <property type="entry name" value="CHLI-like"/>
</dbReference>
<evidence type="ECO:0000313" key="4">
    <source>
        <dbReference type="Proteomes" id="UP000442533"/>
    </source>
</evidence>
<evidence type="ECO:0000256" key="1">
    <source>
        <dbReference type="ARBA" id="ARBA00006354"/>
    </source>
</evidence>
<dbReference type="EMBL" id="WMIF01000047">
    <property type="protein sequence ID" value="MTH36571.1"/>
    <property type="molecule type" value="Genomic_DNA"/>
</dbReference>
<dbReference type="InterPro" id="IPR020568">
    <property type="entry name" value="Ribosomal_Su5_D2-typ_SF"/>
</dbReference>
<protein>
    <submittedName>
        <fullName evidence="3">YifB family Mg chelatase-like AAA ATPase</fullName>
    </submittedName>
</protein>
<dbReference type="SUPFAM" id="SSF54211">
    <property type="entry name" value="Ribosomal protein S5 domain 2-like"/>
    <property type="match status" value="1"/>
</dbReference>
<dbReference type="Gene3D" id="3.30.230.10">
    <property type="match status" value="1"/>
</dbReference>
<sequence length="503" mass="53304">MVAIAYTVAFEGVEARLVEVQCSVAPGMPGFGIVGLPDKAVSEARERVRAAFAHLSIALPSRRITVNLSPADLPKEGSHFDLPIALAVLAALEILPAEAVGQVVALGELALDGRLAPIAGALPAAMAAAEDDRALLVPRACGPEAAWVGSVPVFAPRSLREAIDHLTDRAPLARAIAGEAEISSDYEDLADVKGQELARRAIEISASGCHHLLMVGPPGATKTMLAKRLPGILPPLTPQEALETSVIRSVAGLLKSGGISRAAPFCQPHHTASMPAIVGGGRNAGPGQISLAHNGVLFLDELPEFERRVIDALREPIETGEVHVSRANAHVCYPARFLLVAAANPCRCGNLADAAQACARAPICGADYMGRISGPMLDRFDLRMEVPQITLEEMQMPGRGESSSTVAERVAAARAIQTRRFQDHPKVRVNADASGRLLEEIAPLDSECRELLGRAASHFGLTPRGYHRILRVARTIADLDGAADIRRPHLSEALSIRVTFKPD</sequence>
<organism evidence="3 4">
    <name type="scientific">Paracoccus limosus</name>
    <dbReference type="NCBI Taxonomy" id="913252"/>
    <lineage>
        <taxon>Bacteria</taxon>
        <taxon>Pseudomonadati</taxon>
        <taxon>Pseudomonadota</taxon>
        <taxon>Alphaproteobacteria</taxon>
        <taxon>Rhodobacterales</taxon>
        <taxon>Paracoccaceae</taxon>
        <taxon>Paracoccus</taxon>
    </lineage>
</organism>
<dbReference type="InterPro" id="IPR025158">
    <property type="entry name" value="Mg_chelat-rel_C"/>
</dbReference>
<dbReference type="Gene3D" id="3.40.50.300">
    <property type="entry name" value="P-loop containing nucleotide triphosphate hydrolases"/>
    <property type="match status" value="1"/>
</dbReference>